<organism evidence="5 6">
    <name type="scientific">Cetobacterium ceti</name>
    <dbReference type="NCBI Taxonomy" id="180163"/>
    <lineage>
        <taxon>Bacteria</taxon>
        <taxon>Fusobacteriati</taxon>
        <taxon>Fusobacteriota</taxon>
        <taxon>Fusobacteriia</taxon>
        <taxon>Fusobacteriales</taxon>
        <taxon>Fusobacteriaceae</taxon>
        <taxon>Cetobacterium</taxon>
    </lineage>
</organism>
<dbReference type="PANTHER" id="PTHR43794:SF11">
    <property type="entry name" value="AMIDOHYDROLASE-RELATED DOMAIN-CONTAINING PROTEIN"/>
    <property type="match status" value="1"/>
</dbReference>
<dbReference type="GO" id="GO:0019239">
    <property type="term" value="F:deaminase activity"/>
    <property type="evidence" value="ECO:0007669"/>
    <property type="project" value="UniProtKB-ARBA"/>
</dbReference>
<dbReference type="PANTHER" id="PTHR43794">
    <property type="entry name" value="AMINOHYDROLASE SSNA-RELATED"/>
    <property type="match status" value="1"/>
</dbReference>
<keyword evidence="3" id="KW-0862">Zinc</keyword>
<dbReference type="EMBL" id="FUWX01000013">
    <property type="protein sequence ID" value="SJZ88165.1"/>
    <property type="molecule type" value="Genomic_DNA"/>
</dbReference>
<dbReference type="SUPFAM" id="SSF51556">
    <property type="entry name" value="Metallo-dependent hydrolases"/>
    <property type="match status" value="1"/>
</dbReference>
<evidence type="ECO:0000313" key="5">
    <source>
        <dbReference type="EMBL" id="SJZ88165.1"/>
    </source>
</evidence>
<dbReference type="InterPro" id="IPR032466">
    <property type="entry name" value="Metal_Hydrolase"/>
</dbReference>
<accession>A0A1T4P9B2</accession>
<keyword evidence="2" id="KW-0378">Hydrolase</keyword>
<dbReference type="InterPro" id="IPR011059">
    <property type="entry name" value="Metal-dep_hydrolase_composite"/>
</dbReference>
<dbReference type="GO" id="GO:0016814">
    <property type="term" value="F:hydrolase activity, acting on carbon-nitrogen (but not peptide) bonds, in cyclic amidines"/>
    <property type="evidence" value="ECO:0007669"/>
    <property type="project" value="UniProtKB-ARBA"/>
</dbReference>
<evidence type="ECO:0000256" key="2">
    <source>
        <dbReference type="ARBA" id="ARBA00022801"/>
    </source>
</evidence>
<name>A0A1T4P9B2_9FUSO</name>
<dbReference type="CDD" id="cd01298">
    <property type="entry name" value="ATZ_TRZ_like"/>
    <property type="match status" value="1"/>
</dbReference>
<dbReference type="RefSeq" id="WP_078694296.1">
    <property type="nucleotide sequence ID" value="NZ_FUWX01000013.1"/>
</dbReference>
<dbReference type="GO" id="GO:0046872">
    <property type="term" value="F:metal ion binding"/>
    <property type="evidence" value="ECO:0007669"/>
    <property type="project" value="UniProtKB-KW"/>
</dbReference>
<protein>
    <submittedName>
        <fullName evidence="5">5-methylthioadenosine/S-adenosylhomocysteine deaminase</fullName>
    </submittedName>
</protein>
<dbReference type="AlphaFoldDB" id="A0A1T4P9B2"/>
<dbReference type="OrthoDB" id="9807210at2"/>
<dbReference type="FunFam" id="3.20.20.140:FF:000014">
    <property type="entry name" value="5-methylthioadenosine/S-adenosylhomocysteine deaminase"/>
    <property type="match status" value="1"/>
</dbReference>
<dbReference type="Proteomes" id="UP000191153">
    <property type="component" value="Unassembled WGS sequence"/>
</dbReference>
<dbReference type="SUPFAM" id="SSF51338">
    <property type="entry name" value="Composite domain of metallo-dependent hydrolases"/>
    <property type="match status" value="1"/>
</dbReference>
<evidence type="ECO:0000313" key="6">
    <source>
        <dbReference type="Proteomes" id="UP000191153"/>
    </source>
</evidence>
<evidence type="ECO:0000256" key="3">
    <source>
        <dbReference type="ARBA" id="ARBA00022833"/>
    </source>
</evidence>
<proteinExistence type="predicted"/>
<dbReference type="InterPro" id="IPR006680">
    <property type="entry name" value="Amidohydro-rel"/>
</dbReference>
<dbReference type="Pfam" id="PF01979">
    <property type="entry name" value="Amidohydro_1"/>
    <property type="match status" value="1"/>
</dbReference>
<dbReference type="Gene3D" id="3.20.20.140">
    <property type="entry name" value="Metal-dependent hydrolases"/>
    <property type="match status" value="1"/>
</dbReference>
<sequence>MNILFKNVNIVTMNKENSIIQNGFLAVENGKISYIGEKRPLLTFEREIDGKNNVLMPGLINCHTHIPMSILRGYADDYDLQEWLFNYIFKAEAKIDNKCIELGATLSIAEMLRTGTTSITDMYFNEPIVAQVVAQTGIRGNLCNGSFCFENTYDYTKDKNYYQFLEMINKYHNFDNGRIKIDVGIHGEYTSIPEFWKFWANQAIKNDLNIHLHLSETSFEHENCKKKYGKTPTEILAENNVFKVKTNLAHCVWLEKKDIKFISEHNGSICHNPVSNLKLASGIADITSMLDSGANICLGTDGVASNNTHDLFEEIKLAAILAKGKHLNAKVIPAIEVLKMATINGAKAQNRSNLGQLIVGFEADLILIDFNNISHTPTYDIISSLVYNTIGRDVLLTMVQGKILYENGKFSTININNIQKEINDYVLPIINS</sequence>
<reference evidence="5 6" key="1">
    <citation type="submission" date="2017-02" db="EMBL/GenBank/DDBJ databases">
        <authorList>
            <person name="Peterson S.W."/>
        </authorList>
    </citation>
    <scope>NUCLEOTIDE SEQUENCE [LARGE SCALE GENOMIC DNA]</scope>
    <source>
        <strain evidence="5 6">ATCC 700028</strain>
    </source>
</reference>
<keyword evidence="1" id="KW-0479">Metal-binding</keyword>
<dbReference type="STRING" id="180163.SAMN02745174_01836"/>
<dbReference type="Gene3D" id="2.30.40.10">
    <property type="entry name" value="Urease, subunit C, domain 1"/>
    <property type="match status" value="1"/>
</dbReference>
<dbReference type="InterPro" id="IPR050287">
    <property type="entry name" value="MTA/SAH_deaminase"/>
</dbReference>
<evidence type="ECO:0000259" key="4">
    <source>
        <dbReference type="Pfam" id="PF01979"/>
    </source>
</evidence>
<feature type="domain" description="Amidohydrolase-related" evidence="4">
    <location>
        <begin position="54"/>
        <end position="404"/>
    </location>
</feature>
<gene>
    <name evidence="5" type="ORF">SAMN02745174_01836</name>
</gene>
<evidence type="ECO:0000256" key="1">
    <source>
        <dbReference type="ARBA" id="ARBA00022723"/>
    </source>
</evidence>
<keyword evidence="6" id="KW-1185">Reference proteome</keyword>